<dbReference type="EMBL" id="JAVRJZ010000014">
    <property type="protein sequence ID" value="KAK2713750.1"/>
    <property type="molecule type" value="Genomic_DNA"/>
</dbReference>
<keyword evidence="1" id="KW-0238">DNA-binding</keyword>
<dbReference type="GO" id="GO:0016514">
    <property type="term" value="C:SWI/SNF complex"/>
    <property type="evidence" value="ECO:0007669"/>
    <property type="project" value="TreeGrafter"/>
</dbReference>
<evidence type="ECO:0000313" key="5">
    <source>
        <dbReference type="EMBL" id="KAK2713750.1"/>
    </source>
</evidence>
<feature type="DNA-binding region" description="HMG box" evidence="1">
    <location>
        <begin position="71"/>
        <end position="139"/>
    </location>
</feature>
<keyword evidence="2" id="KW-0175">Coiled coil</keyword>
<accession>A0AA88HQG2</accession>
<gene>
    <name evidence="5" type="ORF">QYM36_009585</name>
</gene>
<dbReference type="CDD" id="cd21983">
    <property type="entry name" value="HMG-box_SMARCE1"/>
    <property type="match status" value="1"/>
</dbReference>
<evidence type="ECO:0000256" key="2">
    <source>
        <dbReference type="SAM" id="Coils"/>
    </source>
</evidence>
<keyword evidence="1" id="KW-0539">Nucleus</keyword>
<dbReference type="PANTHER" id="PTHR46232">
    <property type="entry name" value="SMARCE1 REGULATOR OF CHROMATIN"/>
    <property type="match status" value="1"/>
</dbReference>
<dbReference type="PROSITE" id="PS50118">
    <property type="entry name" value="HMG_BOX_2"/>
    <property type="match status" value="1"/>
</dbReference>
<feature type="compositionally biased region" description="Polar residues" evidence="3">
    <location>
        <begin position="430"/>
        <end position="442"/>
    </location>
</feature>
<proteinExistence type="predicted"/>
<dbReference type="GO" id="GO:0016922">
    <property type="term" value="F:nuclear receptor binding"/>
    <property type="evidence" value="ECO:0007669"/>
    <property type="project" value="TreeGrafter"/>
</dbReference>
<reference evidence="5" key="1">
    <citation type="submission" date="2023-07" db="EMBL/GenBank/DDBJ databases">
        <title>Chromosome-level genome assembly of Artemia franciscana.</title>
        <authorList>
            <person name="Jo E."/>
        </authorList>
    </citation>
    <scope>NUCLEOTIDE SEQUENCE</scope>
    <source>
        <tissue evidence="5">Whole body</tissue>
    </source>
</reference>
<feature type="compositionally biased region" description="Low complexity" evidence="3">
    <location>
        <begin position="11"/>
        <end position="28"/>
    </location>
</feature>
<organism evidence="5 6">
    <name type="scientific">Artemia franciscana</name>
    <name type="common">Brine shrimp</name>
    <name type="synonym">Artemia sanfranciscana</name>
    <dbReference type="NCBI Taxonomy" id="6661"/>
    <lineage>
        <taxon>Eukaryota</taxon>
        <taxon>Metazoa</taxon>
        <taxon>Ecdysozoa</taxon>
        <taxon>Arthropoda</taxon>
        <taxon>Crustacea</taxon>
        <taxon>Branchiopoda</taxon>
        <taxon>Anostraca</taxon>
        <taxon>Artemiidae</taxon>
        <taxon>Artemia</taxon>
    </lineage>
</organism>
<dbReference type="PANTHER" id="PTHR46232:SF1">
    <property type="entry name" value="SWI_SNF-RELATED MATRIX-ASSOCIATED ACTIN-DEPENDENT REGULATOR OF CHROMATIN SUBFAMILY E MEMBER 1"/>
    <property type="match status" value="1"/>
</dbReference>
<protein>
    <recommendedName>
        <fullName evidence="4">HMG box domain-containing protein</fullName>
    </recommendedName>
</protein>
<sequence length="442" mass="49662">MSVTGHFRQLQSNQSQGSPQRSRGPGSSKAANENPFGSMPHGHPQFTPQKVTAKSLANSGVTSTLKPPKPPEKPLQPYMRYSRKVWEEVKAKQSGLKLWEIGKVIGQMWRELSDAEKQEFFDDYENEKAEYAEAMKAYQNSPAYQAWLIAKNKKVNQGIEEKEPTERGAGNKHVERRIEIQPADDEEDTDDGLSVKHAAHARYLRNHRLVNEIYSEMMVPDVRSVVTSPRMAVLKRQVTSLTMHQKKLENELQQIEERFEQKKRKFIQASENFQQELKKLCKKPTEEMIREYIQRTEATTAQQGLTGQAVKHSIEPQYVQAQTVPTAMETDQSVLPNELAQRPVEMSEQASPPTEAGEIKTEIKNGFGAIAEKVSNGHVPQVEENVAYGHGPAAPSAEPAGQHVEVSAVKHPEIGAQQSPIRQHHGLVNSVENTSNDQLVKE</sequence>
<feature type="domain" description="HMG box" evidence="4">
    <location>
        <begin position="71"/>
        <end position="139"/>
    </location>
</feature>
<dbReference type="InterPro" id="IPR009071">
    <property type="entry name" value="HMG_box_dom"/>
</dbReference>
<dbReference type="SUPFAM" id="SSF47095">
    <property type="entry name" value="HMG-box"/>
    <property type="match status" value="1"/>
</dbReference>
<evidence type="ECO:0000259" key="4">
    <source>
        <dbReference type="PROSITE" id="PS50118"/>
    </source>
</evidence>
<evidence type="ECO:0000256" key="1">
    <source>
        <dbReference type="PROSITE-ProRule" id="PRU00267"/>
    </source>
</evidence>
<evidence type="ECO:0000313" key="6">
    <source>
        <dbReference type="Proteomes" id="UP001187531"/>
    </source>
</evidence>
<dbReference type="GO" id="GO:0031492">
    <property type="term" value="F:nucleosomal DNA binding"/>
    <property type="evidence" value="ECO:0007669"/>
    <property type="project" value="TreeGrafter"/>
</dbReference>
<dbReference type="Proteomes" id="UP001187531">
    <property type="component" value="Unassembled WGS sequence"/>
</dbReference>
<keyword evidence="6" id="KW-1185">Reference proteome</keyword>
<dbReference type="GO" id="GO:0045892">
    <property type="term" value="P:negative regulation of DNA-templated transcription"/>
    <property type="evidence" value="ECO:0007669"/>
    <property type="project" value="TreeGrafter"/>
</dbReference>
<feature type="compositionally biased region" description="Polar residues" evidence="3">
    <location>
        <begin position="46"/>
        <end position="65"/>
    </location>
</feature>
<comment type="caution">
    <text evidence="5">The sequence shown here is derived from an EMBL/GenBank/DDBJ whole genome shotgun (WGS) entry which is preliminary data.</text>
</comment>
<dbReference type="Pfam" id="PF00505">
    <property type="entry name" value="HMG_box"/>
    <property type="match status" value="1"/>
</dbReference>
<dbReference type="Gene3D" id="1.10.30.10">
    <property type="entry name" value="High mobility group box domain"/>
    <property type="match status" value="1"/>
</dbReference>
<dbReference type="InterPro" id="IPR036910">
    <property type="entry name" value="HMG_box_dom_sf"/>
</dbReference>
<evidence type="ECO:0000256" key="3">
    <source>
        <dbReference type="SAM" id="MobiDB-lite"/>
    </source>
</evidence>
<feature type="region of interest" description="Disordered" evidence="3">
    <location>
        <begin position="1"/>
        <end position="76"/>
    </location>
</feature>
<dbReference type="AlphaFoldDB" id="A0AA88HQG2"/>
<feature type="region of interest" description="Disordered" evidence="3">
    <location>
        <begin position="388"/>
        <end position="442"/>
    </location>
</feature>
<feature type="coiled-coil region" evidence="2">
    <location>
        <begin position="231"/>
        <end position="272"/>
    </location>
</feature>
<dbReference type="SMART" id="SM00398">
    <property type="entry name" value="HMG"/>
    <property type="match status" value="1"/>
</dbReference>
<name>A0AA88HQG2_ARTSF</name>